<comment type="caution">
    <text evidence="2">The sequence shown here is derived from an EMBL/GenBank/DDBJ whole genome shotgun (WGS) entry which is preliminary data.</text>
</comment>
<gene>
    <name evidence="2" type="ORF">FGL98_16250</name>
</gene>
<organism evidence="2 3">
    <name type="scientific">Leekyejoonella antrihumi</name>
    <dbReference type="NCBI Taxonomy" id="1660198"/>
    <lineage>
        <taxon>Bacteria</taxon>
        <taxon>Bacillati</taxon>
        <taxon>Actinomycetota</taxon>
        <taxon>Actinomycetes</taxon>
        <taxon>Micrococcales</taxon>
        <taxon>Dermacoccaceae</taxon>
        <taxon>Leekyejoonella</taxon>
    </lineage>
</organism>
<dbReference type="AlphaFoldDB" id="A0A563DWR8"/>
<accession>A0A563DWR8</accession>
<protein>
    <submittedName>
        <fullName evidence="2">Nuclear transport factor 2 family protein</fullName>
    </submittedName>
</protein>
<name>A0A563DWR8_9MICO</name>
<dbReference type="OrthoDB" id="9182871at2"/>
<evidence type="ECO:0000259" key="1">
    <source>
        <dbReference type="Pfam" id="PF12680"/>
    </source>
</evidence>
<reference evidence="2 3" key="1">
    <citation type="submission" date="2019-05" db="EMBL/GenBank/DDBJ databases">
        <authorList>
            <person name="Lee S.D."/>
        </authorList>
    </citation>
    <scope>NUCLEOTIDE SEQUENCE [LARGE SCALE GENOMIC DNA]</scope>
    <source>
        <strain evidence="2 3">C5-26</strain>
    </source>
</reference>
<reference evidence="2 3" key="2">
    <citation type="submission" date="2019-08" db="EMBL/GenBank/DDBJ databases">
        <title>Jejuicoccus antrihumi gen. nov., sp. nov., a new member of the family Dermacoccaceae isolated from a cave.</title>
        <authorList>
            <person name="Schumann P."/>
            <person name="Kim I.S."/>
        </authorList>
    </citation>
    <scope>NUCLEOTIDE SEQUENCE [LARGE SCALE GENOMIC DNA]</scope>
    <source>
        <strain evidence="2 3">C5-26</strain>
    </source>
</reference>
<dbReference type="InterPro" id="IPR032710">
    <property type="entry name" value="NTF2-like_dom_sf"/>
</dbReference>
<dbReference type="Proteomes" id="UP000320244">
    <property type="component" value="Unassembled WGS sequence"/>
</dbReference>
<sequence>MDATRDSTQPSWTASKEDAAFIHREWDSRTRAQDLDGLLDLYLPDAVLESPLVPRVLDQRSGVLTGHAQLRTFFERGTSGRPNDLVRWHRTEHYQFNGHTLIWEYPRRTPDGDQVDLVEVMDLIGPKIAHHRIYWGWFAAPLLTRSGS</sequence>
<evidence type="ECO:0000313" key="2">
    <source>
        <dbReference type="EMBL" id="TWP34667.1"/>
    </source>
</evidence>
<dbReference type="SUPFAM" id="SSF54427">
    <property type="entry name" value="NTF2-like"/>
    <property type="match status" value="1"/>
</dbReference>
<dbReference type="EMBL" id="VCQV01000025">
    <property type="protein sequence ID" value="TWP34667.1"/>
    <property type="molecule type" value="Genomic_DNA"/>
</dbReference>
<dbReference type="RefSeq" id="WP_146318362.1">
    <property type="nucleotide sequence ID" value="NZ_VCQV01000025.1"/>
</dbReference>
<dbReference type="Gene3D" id="3.10.450.50">
    <property type="match status" value="1"/>
</dbReference>
<feature type="domain" description="SnoaL-like" evidence="1">
    <location>
        <begin position="30"/>
        <end position="131"/>
    </location>
</feature>
<evidence type="ECO:0000313" key="3">
    <source>
        <dbReference type="Proteomes" id="UP000320244"/>
    </source>
</evidence>
<dbReference type="Pfam" id="PF12680">
    <property type="entry name" value="SnoaL_2"/>
    <property type="match status" value="1"/>
</dbReference>
<dbReference type="InterPro" id="IPR037401">
    <property type="entry name" value="SnoaL-like"/>
</dbReference>
<keyword evidence="3" id="KW-1185">Reference proteome</keyword>
<proteinExistence type="predicted"/>